<evidence type="ECO:0000313" key="2">
    <source>
        <dbReference type="EMBL" id="KAK7483595.1"/>
    </source>
</evidence>
<sequence>MSHTNVTSLPNTANTPKKFFKSRVFYELFLASCLVMIATLSRKFVFLSQWWYCKIRDWFSIGKSQDIMTKDVIFLLPSTRKQKIEAGGRWGRGEWRKGRQLPSHQTNKYNPKVILTRPVFVYQSKLELDAYLL</sequence>
<keyword evidence="1" id="KW-1133">Transmembrane helix</keyword>
<keyword evidence="3" id="KW-1185">Reference proteome</keyword>
<dbReference type="Proteomes" id="UP001519460">
    <property type="component" value="Unassembled WGS sequence"/>
</dbReference>
<dbReference type="EMBL" id="JACVVK020000224">
    <property type="protein sequence ID" value="KAK7483595.1"/>
    <property type="molecule type" value="Genomic_DNA"/>
</dbReference>
<organism evidence="2 3">
    <name type="scientific">Batillaria attramentaria</name>
    <dbReference type="NCBI Taxonomy" id="370345"/>
    <lineage>
        <taxon>Eukaryota</taxon>
        <taxon>Metazoa</taxon>
        <taxon>Spiralia</taxon>
        <taxon>Lophotrochozoa</taxon>
        <taxon>Mollusca</taxon>
        <taxon>Gastropoda</taxon>
        <taxon>Caenogastropoda</taxon>
        <taxon>Sorbeoconcha</taxon>
        <taxon>Cerithioidea</taxon>
        <taxon>Batillariidae</taxon>
        <taxon>Batillaria</taxon>
    </lineage>
</organism>
<comment type="caution">
    <text evidence="2">The sequence shown here is derived from an EMBL/GenBank/DDBJ whole genome shotgun (WGS) entry which is preliminary data.</text>
</comment>
<proteinExistence type="predicted"/>
<dbReference type="AlphaFoldDB" id="A0ABD0K919"/>
<reference evidence="2 3" key="1">
    <citation type="journal article" date="2023" name="Sci. Data">
        <title>Genome assembly of the Korean intertidal mud-creeper Batillaria attramentaria.</title>
        <authorList>
            <person name="Patra A.K."/>
            <person name="Ho P.T."/>
            <person name="Jun S."/>
            <person name="Lee S.J."/>
            <person name="Kim Y."/>
            <person name="Won Y.J."/>
        </authorList>
    </citation>
    <scope>NUCLEOTIDE SEQUENCE [LARGE SCALE GENOMIC DNA]</scope>
    <source>
        <strain evidence="2">Wonlab-2016</strain>
    </source>
</reference>
<feature type="transmembrane region" description="Helical" evidence="1">
    <location>
        <begin position="24"/>
        <end position="41"/>
    </location>
</feature>
<name>A0ABD0K919_9CAEN</name>
<gene>
    <name evidence="2" type="ORF">BaRGS_00025148</name>
</gene>
<keyword evidence="1" id="KW-0472">Membrane</keyword>
<evidence type="ECO:0000313" key="3">
    <source>
        <dbReference type="Proteomes" id="UP001519460"/>
    </source>
</evidence>
<evidence type="ECO:0000256" key="1">
    <source>
        <dbReference type="SAM" id="Phobius"/>
    </source>
</evidence>
<protein>
    <submittedName>
        <fullName evidence="2">Uncharacterized protein</fullName>
    </submittedName>
</protein>
<accession>A0ABD0K919</accession>
<keyword evidence="1" id="KW-0812">Transmembrane</keyword>